<gene>
    <name evidence="1" type="ORF">NC653_007491</name>
</gene>
<dbReference type="EMBL" id="JAQIZT010000002">
    <property type="protein sequence ID" value="KAJ7008846.1"/>
    <property type="molecule type" value="Genomic_DNA"/>
</dbReference>
<proteinExistence type="predicted"/>
<organism evidence="1 2">
    <name type="scientific">Populus alba x Populus x berolinensis</name>
    <dbReference type="NCBI Taxonomy" id="444605"/>
    <lineage>
        <taxon>Eukaryota</taxon>
        <taxon>Viridiplantae</taxon>
        <taxon>Streptophyta</taxon>
        <taxon>Embryophyta</taxon>
        <taxon>Tracheophyta</taxon>
        <taxon>Spermatophyta</taxon>
        <taxon>Magnoliopsida</taxon>
        <taxon>eudicotyledons</taxon>
        <taxon>Gunneridae</taxon>
        <taxon>Pentapetalae</taxon>
        <taxon>rosids</taxon>
        <taxon>fabids</taxon>
        <taxon>Malpighiales</taxon>
        <taxon>Salicaceae</taxon>
        <taxon>Saliceae</taxon>
        <taxon>Populus</taxon>
    </lineage>
</organism>
<dbReference type="Proteomes" id="UP001164929">
    <property type="component" value="Chromosome 2"/>
</dbReference>
<protein>
    <submittedName>
        <fullName evidence="1">Uncharacterized protein</fullName>
    </submittedName>
</protein>
<keyword evidence="2" id="KW-1185">Reference proteome</keyword>
<dbReference type="AlphaFoldDB" id="A0AAD6RHX7"/>
<accession>A0AAD6RHX7</accession>
<sequence length="39" mass="4430">MKLREVLSMASFLHIMGVPLAKPHDNIPFIQCHEGIDQI</sequence>
<evidence type="ECO:0000313" key="2">
    <source>
        <dbReference type="Proteomes" id="UP001164929"/>
    </source>
</evidence>
<name>A0AAD6RHX7_9ROSI</name>
<comment type="caution">
    <text evidence="1">The sequence shown here is derived from an EMBL/GenBank/DDBJ whole genome shotgun (WGS) entry which is preliminary data.</text>
</comment>
<evidence type="ECO:0000313" key="1">
    <source>
        <dbReference type="EMBL" id="KAJ7008846.1"/>
    </source>
</evidence>
<reference evidence="1" key="1">
    <citation type="journal article" date="2023" name="Mol. Ecol. Resour.">
        <title>Chromosome-level genome assembly of a triploid poplar Populus alba 'Berolinensis'.</title>
        <authorList>
            <person name="Chen S."/>
            <person name="Yu Y."/>
            <person name="Wang X."/>
            <person name="Wang S."/>
            <person name="Zhang T."/>
            <person name="Zhou Y."/>
            <person name="He R."/>
            <person name="Meng N."/>
            <person name="Wang Y."/>
            <person name="Liu W."/>
            <person name="Liu Z."/>
            <person name="Liu J."/>
            <person name="Guo Q."/>
            <person name="Huang H."/>
            <person name="Sederoff R.R."/>
            <person name="Wang G."/>
            <person name="Qu G."/>
            <person name="Chen S."/>
        </authorList>
    </citation>
    <scope>NUCLEOTIDE SEQUENCE</scope>
    <source>
        <strain evidence="1">SC-2020</strain>
    </source>
</reference>